<name>A0A2I2L601_9VIRU</name>
<dbReference type="Proteomes" id="UP000236316">
    <property type="component" value="Segment"/>
</dbReference>
<reference evidence="1" key="1">
    <citation type="submission" date="2017-08" db="EMBL/GenBank/DDBJ databases">
        <authorList>
            <consortium name="Urmite Genomes"/>
        </authorList>
    </citation>
    <scope>NUCLEOTIDE SEQUENCE [LARGE SCALE GENOMIC DNA]</scope>
    <source>
        <strain evidence="1">IHUMI-LCC2</strain>
    </source>
</reference>
<evidence type="ECO:0000313" key="1">
    <source>
        <dbReference type="EMBL" id="SNW62879.1"/>
    </source>
</evidence>
<gene>
    <name evidence="1" type="ORF">ORPV_975</name>
</gene>
<dbReference type="RefSeq" id="YP_009449181.1">
    <property type="nucleotide sequence ID" value="NC_036594.1"/>
</dbReference>
<dbReference type="GeneID" id="35382822"/>
<organism evidence="1">
    <name type="scientific">Orpheovirus IHUMI-LCC2</name>
    <dbReference type="NCBI Taxonomy" id="2023057"/>
    <lineage>
        <taxon>Viruses</taxon>
        <taxon>Varidnaviria</taxon>
        <taxon>Bamfordvirae</taxon>
        <taxon>Nucleocytoviricota</taxon>
        <taxon>Megaviricetes</taxon>
        <taxon>Pimascovirales</taxon>
        <taxon>Ocovirineae</taxon>
        <taxon>Orpheoviridae</taxon>
        <taxon>Alphaorpheovirus</taxon>
        <taxon>Alphaorpheovirus massiliense</taxon>
    </lineage>
</organism>
<accession>A0A2I2L601</accession>
<dbReference type="EMBL" id="LT906555">
    <property type="protein sequence ID" value="SNW62879.1"/>
    <property type="molecule type" value="Genomic_DNA"/>
</dbReference>
<proteinExistence type="predicted"/>
<evidence type="ECO:0000313" key="2">
    <source>
        <dbReference type="Proteomes" id="UP000236316"/>
    </source>
</evidence>
<keyword evidence="2" id="KW-1185">Reference proteome</keyword>
<protein>
    <submittedName>
        <fullName evidence="1">Uncharacterized protein</fullName>
    </submittedName>
</protein>
<dbReference type="KEGG" id="vg:35382822"/>
<sequence>MNPIYNKIDEIWKNRTDIPSIKLARVPTGEILAVIDDNFAILKLMSKTGNIYVTRKCKCQMIPSEDGALLYLVPTVSKLQKPCNIWCEEEKFVYDNIISMLP</sequence>